<dbReference type="OrthoDB" id="318633at2157"/>
<reference evidence="1 2" key="1">
    <citation type="submission" date="2021-06" db="EMBL/GenBank/DDBJ databases">
        <title>New haloarchaea isolates fom saline soil.</title>
        <authorList>
            <person name="Duran-Viseras A."/>
            <person name="Sanchez-Porro C.S."/>
            <person name="Ventosa A."/>
        </authorList>
    </citation>
    <scope>NUCLEOTIDE SEQUENCE [LARGE SCALE GENOMIC DNA]</scope>
    <source>
        <strain evidence="1 2">JCM 183640</strain>
    </source>
</reference>
<dbReference type="Proteomes" id="UP000766550">
    <property type="component" value="Unassembled WGS sequence"/>
</dbReference>
<keyword evidence="2" id="KW-1185">Reference proteome</keyword>
<dbReference type="RefSeq" id="WP_162318738.1">
    <property type="nucleotide sequence ID" value="NZ_JAHQXF010000003.1"/>
</dbReference>
<dbReference type="EMBL" id="JAHQXF010000003">
    <property type="protein sequence ID" value="MBV0926062.1"/>
    <property type="molecule type" value="Genomic_DNA"/>
</dbReference>
<accession>A0A8J7Y8J3</accession>
<sequence length="71" mass="8075">MSDRYRGPWEYETLRVPRGVTQKEAIDPKSELNELGREGWELTGSVDYTGGGGTKFLLFKRPAEPDAETER</sequence>
<dbReference type="AlphaFoldDB" id="A0A8J7Y8J3"/>
<comment type="caution">
    <text evidence="1">The sequence shown here is derived from an EMBL/GenBank/DDBJ whole genome shotgun (WGS) entry which is preliminary data.</text>
</comment>
<evidence type="ECO:0000313" key="2">
    <source>
        <dbReference type="Proteomes" id="UP000766550"/>
    </source>
</evidence>
<protein>
    <submittedName>
        <fullName evidence="1">DUF4177 domain-containing protein</fullName>
    </submittedName>
</protein>
<evidence type="ECO:0000313" key="1">
    <source>
        <dbReference type="EMBL" id="MBV0926062.1"/>
    </source>
</evidence>
<gene>
    <name evidence="1" type="ORF">KTS45_17800</name>
</gene>
<proteinExistence type="predicted"/>
<organism evidence="1 2">
    <name type="scientific">Haloarcula limicola</name>
    <dbReference type="NCBI Taxonomy" id="1429915"/>
    <lineage>
        <taxon>Archaea</taxon>
        <taxon>Methanobacteriati</taxon>
        <taxon>Methanobacteriota</taxon>
        <taxon>Stenosarchaea group</taxon>
        <taxon>Halobacteria</taxon>
        <taxon>Halobacteriales</taxon>
        <taxon>Haloarculaceae</taxon>
        <taxon>Haloarcula</taxon>
    </lineage>
</organism>
<name>A0A8J7Y8J3_9EURY</name>